<dbReference type="Proteomes" id="UP000198157">
    <property type="component" value="Unassembled WGS sequence"/>
</dbReference>
<sequence>MLTSTVFSFRGLALALALTAGVTAAGNADAMSRKDKNTLVGAVVGGVAGHVLSNGDPLMTAGGAVAGGAIGNVTTKDRRDNRNHRYDRDRRYDRDHRYERSSRHDRRHDQRRWNQDRRNHNRGWR</sequence>
<feature type="compositionally biased region" description="Basic and acidic residues" evidence="1">
    <location>
        <begin position="75"/>
        <end position="118"/>
    </location>
</feature>
<feature type="region of interest" description="Disordered" evidence="1">
    <location>
        <begin position="65"/>
        <end position="125"/>
    </location>
</feature>
<feature type="chain" id="PRO_5013258635" evidence="2">
    <location>
        <begin position="25"/>
        <end position="125"/>
    </location>
</feature>
<dbReference type="EMBL" id="NIVS01000019">
    <property type="protein sequence ID" value="OWQ54374.1"/>
    <property type="molecule type" value="Genomic_DNA"/>
</dbReference>
<gene>
    <name evidence="3" type="ORF">CEE60_08235</name>
</gene>
<evidence type="ECO:0000313" key="3">
    <source>
        <dbReference type="EMBL" id="OWQ54374.1"/>
    </source>
</evidence>
<dbReference type="AlphaFoldDB" id="A0A246HNQ3"/>
<proteinExistence type="predicted"/>
<comment type="caution">
    <text evidence="3">The sequence shown here is derived from an EMBL/GenBank/DDBJ whole genome shotgun (WGS) entry which is preliminary data.</text>
</comment>
<organism evidence="3 4">
    <name type="scientific">Stenotrophomonas maltophilia</name>
    <name type="common">Pseudomonas maltophilia</name>
    <name type="synonym">Xanthomonas maltophilia</name>
    <dbReference type="NCBI Taxonomy" id="40324"/>
    <lineage>
        <taxon>Bacteria</taxon>
        <taxon>Pseudomonadati</taxon>
        <taxon>Pseudomonadota</taxon>
        <taxon>Gammaproteobacteria</taxon>
        <taxon>Lysobacterales</taxon>
        <taxon>Lysobacteraceae</taxon>
        <taxon>Stenotrophomonas</taxon>
        <taxon>Stenotrophomonas maltophilia group</taxon>
    </lineage>
</organism>
<accession>A0A246HNQ3</accession>
<evidence type="ECO:0000256" key="1">
    <source>
        <dbReference type="SAM" id="MobiDB-lite"/>
    </source>
</evidence>
<reference evidence="3 4" key="1">
    <citation type="submission" date="2017-06" db="EMBL/GenBank/DDBJ databases">
        <authorList>
            <person name="Kim H.J."/>
            <person name="Triplett B.A."/>
        </authorList>
    </citation>
    <scope>NUCLEOTIDE SEQUENCE [LARGE SCALE GENOMIC DNA]</scope>
    <source>
        <strain evidence="3 4">13146</strain>
    </source>
</reference>
<keyword evidence="2" id="KW-0732">Signal</keyword>
<feature type="signal peptide" evidence="2">
    <location>
        <begin position="1"/>
        <end position="24"/>
    </location>
</feature>
<evidence type="ECO:0000256" key="2">
    <source>
        <dbReference type="SAM" id="SignalP"/>
    </source>
</evidence>
<evidence type="ECO:0000313" key="4">
    <source>
        <dbReference type="Proteomes" id="UP000198157"/>
    </source>
</evidence>
<protein>
    <submittedName>
        <fullName evidence="3">Uncharacterized protein</fullName>
    </submittedName>
</protein>
<name>A0A246HNQ3_STEMA</name>